<dbReference type="Proteomes" id="UP001157418">
    <property type="component" value="Unassembled WGS sequence"/>
</dbReference>
<dbReference type="AlphaFoldDB" id="A0AAU9M295"/>
<name>A0AAU9M295_9ASTR</name>
<gene>
    <name evidence="1" type="ORF">LVIROSA_LOCUS8313</name>
</gene>
<protein>
    <submittedName>
        <fullName evidence="1">Uncharacterized protein</fullName>
    </submittedName>
</protein>
<reference evidence="1 2" key="1">
    <citation type="submission" date="2022-01" db="EMBL/GenBank/DDBJ databases">
        <authorList>
            <person name="Xiong W."/>
            <person name="Schranz E."/>
        </authorList>
    </citation>
    <scope>NUCLEOTIDE SEQUENCE [LARGE SCALE GENOMIC DNA]</scope>
</reference>
<comment type="caution">
    <text evidence="1">The sequence shown here is derived from an EMBL/GenBank/DDBJ whole genome shotgun (WGS) entry which is preliminary data.</text>
</comment>
<proteinExistence type="predicted"/>
<evidence type="ECO:0000313" key="1">
    <source>
        <dbReference type="EMBL" id="CAH1420880.1"/>
    </source>
</evidence>
<keyword evidence="2" id="KW-1185">Reference proteome</keyword>
<evidence type="ECO:0000313" key="2">
    <source>
        <dbReference type="Proteomes" id="UP001157418"/>
    </source>
</evidence>
<sequence length="106" mass="12239">MRGRQRGVVNRSGGGCVSGIRRAEGKKENGAAARVDGFRRDEGVKKQRLRKEVPSVLGWTDKEKEMKASGWGCCSDQYQSSERGWEKHIWFSTEPREERKRTQKRR</sequence>
<accession>A0AAU9M295</accession>
<dbReference type="EMBL" id="CAKMRJ010001112">
    <property type="protein sequence ID" value="CAH1420880.1"/>
    <property type="molecule type" value="Genomic_DNA"/>
</dbReference>
<organism evidence="1 2">
    <name type="scientific">Lactuca virosa</name>
    <dbReference type="NCBI Taxonomy" id="75947"/>
    <lineage>
        <taxon>Eukaryota</taxon>
        <taxon>Viridiplantae</taxon>
        <taxon>Streptophyta</taxon>
        <taxon>Embryophyta</taxon>
        <taxon>Tracheophyta</taxon>
        <taxon>Spermatophyta</taxon>
        <taxon>Magnoliopsida</taxon>
        <taxon>eudicotyledons</taxon>
        <taxon>Gunneridae</taxon>
        <taxon>Pentapetalae</taxon>
        <taxon>asterids</taxon>
        <taxon>campanulids</taxon>
        <taxon>Asterales</taxon>
        <taxon>Asteraceae</taxon>
        <taxon>Cichorioideae</taxon>
        <taxon>Cichorieae</taxon>
        <taxon>Lactucinae</taxon>
        <taxon>Lactuca</taxon>
    </lineage>
</organism>